<protein>
    <recommendedName>
        <fullName evidence="3">Beta-lactamase class A catalytic domain-containing protein</fullName>
    </recommendedName>
</protein>
<dbReference type="InterPro" id="IPR012338">
    <property type="entry name" value="Beta-lactam/transpept-like"/>
</dbReference>
<name>A0A221W633_9PSEU</name>
<dbReference type="PANTHER" id="PTHR35333:SF3">
    <property type="entry name" value="BETA-LACTAMASE-TYPE TRANSPEPTIDASE FOLD CONTAINING PROTEIN"/>
    <property type="match status" value="1"/>
</dbReference>
<dbReference type="GO" id="GO:0008800">
    <property type="term" value="F:beta-lactamase activity"/>
    <property type="evidence" value="ECO:0007669"/>
    <property type="project" value="InterPro"/>
</dbReference>
<dbReference type="EMBL" id="CP022521">
    <property type="protein sequence ID" value="ASO21402.1"/>
    <property type="molecule type" value="Genomic_DNA"/>
</dbReference>
<proteinExistence type="predicted"/>
<dbReference type="PROSITE" id="PS51257">
    <property type="entry name" value="PROKAR_LIPOPROTEIN"/>
    <property type="match status" value="1"/>
</dbReference>
<dbReference type="PANTHER" id="PTHR35333">
    <property type="entry name" value="BETA-LACTAMASE"/>
    <property type="match status" value="1"/>
</dbReference>
<dbReference type="GO" id="GO:0030655">
    <property type="term" value="P:beta-lactam antibiotic catabolic process"/>
    <property type="evidence" value="ECO:0007669"/>
    <property type="project" value="InterPro"/>
</dbReference>
<keyword evidence="2" id="KW-0732">Signal</keyword>
<accession>A0A221W633</accession>
<keyword evidence="5" id="KW-1185">Reference proteome</keyword>
<evidence type="ECO:0000259" key="3">
    <source>
        <dbReference type="Pfam" id="PF13354"/>
    </source>
</evidence>
<dbReference type="Pfam" id="PF13354">
    <property type="entry name" value="Beta-lactamase2"/>
    <property type="match status" value="1"/>
</dbReference>
<dbReference type="Gene3D" id="3.40.710.10">
    <property type="entry name" value="DD-peptidase/beta-lactamase superfamily"/>
    <property type="match status" value="1"/>
</dbReference>
<dbReference type="OrthoDB" id="503335at2"/>
<gene>
    <name evidence="4" type="ORF">AHOG_18885</name>
</gene>
<dbReference type="AlphaFoldDB" id="A0A221W633"/>
<dbReference type="RefSeq" id="WP_093942560.1">
    <property type="nucleotide sequence ID" value="NZ_CP022521.1"/>
</dbReference>
<dbReference type="SUPFAM" id="SSF56601">
    <property type="entry name" value="beta-lactamase/transpeptidase-like"/>
    <property type="match status" value="1"/>
</dbReference>
<dbReference type="InterPro" id="IPR000871">
    <property type="entry name" value="Beta-lactam_class-A"/>
</dbReference>
<dbReference type="KEGG" id="ahg:AHOG_18885"/>
<dbReference type="InterPro" id="IPR045155">
    <property type="entry name" value="Beta-lactam_cat"/>
</dbReference>
<dbReference type="Proteomes" id="UP000204221">
    <property type="component" value="Chromosome"/>
</dbReference>
<feature type="domain" description="Beta-lactamase class A catalytic" evidence="3">
    <location>
        <begin position="68"/>
        <end position="193"/>
    </location>
</feature>
<sequence>MRWQPLLLSGLLLVGTGCGASSASTPPADTEVSTAASTSSTAPVPGEELDWWAYLAENRDSAGLVFDDGRGTTWSLGADEPKPFASTRKILHLAAYSLAVAEGEIDPASTVTLGEWEAYYMEGTDGGAHPAALEELGIDPADKEQEVPIDDVVHSMIKFSDNAGTDLLRDHLGDQRMLDAAARIGWEPTELPNFLGAAVALLMPELAGEGDDALAERYLTDEEFHSTVLEQQLPDWDTQVAWADEVGRVEPRHIEELHRRLVDDGLGDPRAAEVAGGHLDWTSLEGVTAKGGSFPGQLSDSWMLRHPDGTLSSLTFVITGMSMEDWAAGLAGGHQMLIYDVLRDPEAAERLREVVGAE</sequence>
<feature type="chain" id="PRO_5044239414" description="Beta-lactamase class A catalytic domain-containing protein" evidence="2">
    <location>
        <begin position="24"/>
        <end position="358"/>
    </location>
</feature>
<reference evidence="4 5" key="1">
    <citation type="submission" date="2017-07" db="EMBL/GenBank/DDBJ databases">
        <title>Complete genome sequence of Actinoalloteichus hoggarensis DSM 45943, type strain of Actinoalloteichus hoggarensis.</title>
        <authorList>
            <person name="Ruckert C."/>
            <person name="Nouioui I."/>
            <person name="Willmese J."/>
            <person name="van Wezel G."/>
            <person name="Klenk H.-P."/>
            <person name="Kalinowski J."/>
            <person name="Zotchev S.B."/>
        </authorList>
    </citation>
    <scope>NUCLEOTIDE SEQUENCE [LARGE SCALE GENOMIC DNA]</scope>
    <source>
        <strain evidence="4 5">DSM 45943</strain>
    </source>
</reference>
<dbReference type="GO" id="GO:0046677">
    <property type="term" value="P:response to antibiotic"/>
    <property type="evidence" value="ECO:0007669"/>
    <property type="project" value="InterPro"/>
</dbReference>
<evidence type="ECO:0000256" key="1">
    <source>
        <dbReference type="SAM" id="MobiDB-lite"/>
    </source>
</evidence>
<evidence type="ECO:0000313" key="4">
    <source>
        <dbReference type="EMBL" id="ASO21402.1"/>
    </source>
</evidence>
<feature type="compositionally biased region" description="Low complexity" evidence="1">
    <location>
        <begin position="33"/>
        <end position="42"/>
    </location>
</feature>
<feature type="region of interest" description="Disordered" evidence="1">
    <location>
        <begin position="20"/>
        <end position="44"/>
    </location>
</feature>
<evidence type="ECO:0000313" key="5">
    <source>
        <dbReference type="Proteomes" id="UP000204221"/>
    </source>
</evidence>
<feature type="signal peptide" evidence="2">
    <location>
        <begin position="1"/>
        <end position="23"/>
    </location>
</feature>
<organism evidence="4 5">
    <name type="scientific">Actinoalloteichus hoggarensis</name>
    <dbReference type="NCBI Taxonomy" id="1470176"/>
    <lineage>
        <taxon>Bacteria</taxon>
        <taxon>Bacillati</taxon>
        <taxon>Actinomycetota</taxon>
        <taxon>Actinomycetes</taxon>
        <taxon>Pseudonocardiales</taxon>
        <taxon>Pseudonocardiaceae</taxon>
        <taxon>Actinoalloteichus</taxon>
    </lineage>
</organism>
<evidence type="ECO:0000256" key="2">
    <source>
        <dbReference type="SAM" id="SignalP"/>
    </source>
</evidence>